<dbReference type="AlphaFoldDB" id="A0A1H3F009"/>
<proteinExistence type="predicted"/>
<evidence type="ECO:0008006" key="3">
    <source>
        <dbReference type="Google" id="ProtNLM"/>
    </source>
</evidence>
<evidence type="ECO:0000313" key="1">
    <source>
        <dbReference type="EMBL" id="SDX83494.1"/>
    </source>
</evidence>
<dbReference type="STRING" id="589385.SAMN05421504_1031021"/>
<evidence type="ECO:0000313" key="2">
    <source>
        <dbReference type="Proteomes" id="UP000199515"/>
    </source>
</evidence>
<dbReference type="RefSeq" id="WP_176968676.1">
    <property type="nucleotide sequence ID" value="NZ_FNON01000003.1"/>
</dbReference>
<dbReference type="Proteomes" id="UP000199515">
    <property type="component" value="Unassembled WGS sequence"/>
</dbReference>
<protein>
    <recommendedName>
        <fullName evidence="3">Excreted virulence factor EspC, type VII ESX diderm</fullName>
    </recommendedName>
</protein>
<keyword evidence="2" id="KW-1185">Reference proteome</keyword>
<gene>
    <name evidence="1" type="ORF">SAMN05421504_1031021</name>
</gene>
<reference evidence="1 2" key="1">
    <citation type="submission" date="2016-10" db="EMBL/GenBank/DDBJ databases">
        <authorList>
            <person name="de Groot N.N."/>
        </authorList>
    </citation>
    <scope>NUCLEOTIDE SEQUENCE [LARGE SCALE GENOMIC DNA]</scope>
    <source>
        <strain evidence="1 2">CPCC 202699</strain>
    </source>
</reference>
<accession>A0A1H3F009</accession>
<dbReference type="EMBL" id="FNON01000003">
    <property type="protein sequence ID" value="SDX83494.1"/>
    <property type="molecule type" value="Genomic_DNA"/>
</dbReference>
<organism evidence="1 2">
    <name type="scientific">Amycolatopsis xylanica</name>
    <dbReference type="NCBI Taxonomy" id="589385"/>
    <lineage>
        <taxon>Bacteria</taxon>
        <taxon>Bacillati</taxon>
        <taxon>Actinomycetota</taxon>
        <taxon>Actinomycetes</taxon>
        <taxon>Pseudonocardiales</taxon>
        <taxon>Pseudonocardiaceae</taxon>
        <taxon>Amycolatopsis</taxon>
    </lineage>
</organism>
<sequence>MPDGHAVVIDELRKYSGKLNGDMAIPREIAGLVGQSDVGAKSWGVVGIFVKGKYTEMLTELNDLLGEMSAGLEAASEKMNGAANAYQRHEDDSVAALNDILRLLEAPAKSRTPKIGPAK</sequence>
<name>A0A1H3F009_9PSEU</name>